<accession>W7IRG5</accession>
<keyword evidence="2" id="KW-1185">Reference proteome</keyword>
<gene>
    <name evidence="1" type="ORF">UO65_5444</name>
</gene>
<dbReference type="EMBL" id="AYXG01000210">
    <property type="protein sequence ID" value="EWC59287.1"/>
    <property type="molecule type" value="Genomic_DNA"/>
</dbReference>
<dbReference type="STRING" id="909613.UO65_5444"/>
<reference evidence="1 2" key="1">
    <citation type="journal article" date="2014" name="Genome Announc.">
        <title>Draft Genome Sequence of the Antitrypanosomally Active Sponge-Associated Bacterium Actinokineospora sp. Strain EG49.</title>
        <authorList>
            <person name="Harjes J."/>
            <person name="Ryu T."/>
            <person name="Abdelmohsen U.R."/>
            <person name="Moitinho-Silva L."/>
            <person name="Horn H."/>
            <person name="Ravasi T."/>
            <person name="Hentschel U."/>
        </authorList>
    </citation>
    <scope>NUCLEOTIDE SEQUENCE [LARGE SCALE GENOMIC DNA]</scope>
    <source>
        <strain evidence="1 2">EG49</strain>
    </source>
</reference>
<dbReference type="Proteomes" id="UP000019277">
    <property type="component" value="Unassembled WGS sequence"/>
</dbReference>
<evidence type="ECO:0000313" key="2">
    <source>
        <dbReference type="Proteomes" id="UP000019277"/>
    </source>
</evidence>
<dbReference type="AlphaFoldDB" id="W7IRG5"/>
<dbReference type="RefSeq" id="WP_052021823.1">
    <property type="nucleotide sequence ID" value="NZ_AYXG01000210.1"/>
</dbReference>
<organism evidence="1 2">
    <name type="scientific">Actinokineospora spheciospongiae</name>
    <dbReference type="NCBI Taxonomy" id="909613"/>
    <lineage>
        <taxon>Bacteria</taxon>
        <taxon>Bacillati</taxon>
        <taxon>Actinomycetota</taxon>
        <taxon>Actinomycetes</taxon>
        <taxon>Pseudonocardiales</taxon>
        <taxon>Pseudonocardiaceae</taxon>
        <taxon>Actinokineospora</taxon>
    </lineage>
</organism>
<sequence length="82" mass="9133">MLRDGVVEPTELEADPLFGPTSHQCRTQRLNLRPGDCLVQLTHGMVDHDVADLPAVIRNPAGLHSREVVRAMTKAVRHACRR</sequence>
<name>W7IRG5_9PSEU</name>
<comment type="caution">
    <text evidence="1">The sequence shown here is derived from an EMBL/GenBank/DDBJ whole genome shotgun (WGS) entry which is preliminary data.</text>
</comment>
<protein>
    <submittedName>
        <fullName evidence="1">Uncharacterized protein</fullName>
    </submittedName>
</protein>
<proteinExistence type="predicted"/>
<evidence type="ECO:0000313" key="1">
    <source>
        <dbReference type="EMBL" id="EWC59287.1"/>
    </source>
</evidence>